<keyword evidence="1" id="KW-1015">Disulfide bond</keyword>
<protein>
    <submittedName>
        <fullName evidence="3">Trypsin-like protein</fullName>
    </submittedName>
</protein>
<keyword evidence="4" id="KW-1185">Reference proteome</keyword>
<feature type="non-terminal residue" evidence="3">
    <location>
        <position position="97"/>
    </location>
</feature>
<reference evidence="3 4" key="1">
    <citation type="journal article" date="2018" name="Gigascience">
        <title>Genomes of trombidid mites reveal novel predicted allergens and laterally-transferred genes associated with secondary metabolism.</title>
        <authorList>
            <person name="Dong X."/>
            <person name="Chaisiri K."/>
            <person name="Xia D."/>
            <person name="Armstrong S.D."/>
            <person name="Fang Y."/>
            <person name="Donnelly M.J."/>
            <person name="Kadowaki T."/>
            <person name="McGarry J.W."/>
            <person name="Darby A.C."/>
            <person name="Makepeace B.L."/>
        </authorList>
    </citation>
    <scope>NUCLEOTIDE SEQUENCE [LARGE SCALE GENOMIC DNA]</scope>
    <source>
        <strain evidence="3">UoL-UT</strain>
    </source>
</reference>
<evidence type="ECO:0000313" key="4">
    <source>
        <dbReference type="Proteomes" id="UP000288716"/>
    </source>
</evidence>
<dbReference type="OrthoDB" id="6510126at2759"/>
<dbReference type="Proteomes" id="UP000288716">
    <property type="component" value="Unassembled WGS sequence"/>
</dbReference>
<dbReference type="SUPFAM" id="SSF50494">
    <property type="entry name" value="Trypsin-like serine proteases"/>
    <property type="match status" value="1"/>
</dbReference>
<dbReference type="Pfam" id="PF00089">
    <property type="entry name" value="Trypsin"/>
    <property type="match status" value="1"/>
</dbReference>
<dbReference type="InterPro" id="IPR001254">
    <property type="entry name" value="Trypsin_dom"/>
</dbReference>
<evidence type="ECO:0000259" key="2">
    <source>
        <dbReference type="Pfam" id="PF00089"/>
    </source>
</evidence>
<feature type="domain" description="Peptidase S1" evidence="2">
    <location>
        <begin position="8"/>
        <end position="61"/>
    </location>
</feature>
<dbReference type="InterPro" id="IPR043504">
    <property type="entry name" value="Peptidase_S1_PA_chymotrypsin"/>
</dbReference>
<dbReference type="VEuPathDB" id="VectorBase:LDEU011124"/>
<dbReference type="EMBL" id="NCKV01014747">
    <property type="protein sequence ID" value="RWS20916.1"/>
    <property type="molecule type" value="Genomic_DNA"/>
</dbReference>
<proteinExistence type="predicted"/>
<dbReference type="AlphaFoldDB" id="A0A443S090"/>
<dbReference type="GO" id="GO:0006508">
    <property type="term" value="P:proteolysis"/>
    <property type="evidence" value="ECO:0007669"/>
    <property type="project" value="InterPro"/>
</dbReference>
<dbReference type="PANTHER" id="PTHR24250">
    <property type="entry name" value="CHYMOTRYPSIN-RELATED"/>
    <property type="match status" value="1"/>
</dbReference>
<accession>A0A443S090</accession>
<dbReference type="PANTHER" id="PTHR24250:SF27">
    <property type="entry name" value="ELASTASE 2 LIKE"/>
    <property type="match status" value="1"/>
</dbReference>
<comment type="caution">
    <text evidence="3">The sequence shown here is derived from an EMBL/GenBank/DDBJ whole genome shotgun (WGS) entry which is preliminary data.</text>
</comment>
<name>A0A443S090_9ACAR</name>
<gene>
    <name evidence="3" type="ORF">B4U80_06271</name>
</gene>
<organism evidence="3 4">
    <name type="scientific">Leptotrombidium deliense</name>
    <dbReference type="NCBI Taxonomy" id="299467"/>
    <lineage>
        <taxon>Eukaryota</taxon>
        <taxon>Metazoa</taxon>
        <taxon>Ecdysozoa</taxon>
        <taxon>Arthropoda</taxon>
        <taxon>Chelicerata</taxon>
        <taxon>Arachnida</taxon>
        <taxon>Acari</taxon>
        <taxon>Acariformes</taxon>
        <taxon>Trombidiformes</taxon>
        <taxon>Prostigmata</taxon>
        <taxon>Anystina</taxon>
        <taxon>Parasitengona</taxon>
        <taxon>Trombiculoidea</taxon>
        <taxon>Trombiculidae</taxon>
        <taxon>Leptotrombidium</taxon>
    </lineage>
</organism>
<dbReference type="Gene3D" id="2.40.10.10">
    <property type="entry name" value="Trypsin-like serine proteases"/>
    <property type="match status" value="2"/>
</dbReference>
<dbReference type="InterPro" id="IPR009003">
    <property type="entry name" value="Peptidase_S1_PA"/>
</dbReference>
<dbReference type="GO" id="GO:0004252">
    <property type="term" value="F:serine-type endopeptidase activity"/>
    <property type="evidence" value="ECO:0007669"/>
    <property type="project" value="InterPro"/>
</dbReference>
<sequence>MQPLWSVFGGTEVIVGKYPWMVYLYFTKPGRHSFCGGAIINYPYILTAAQCTHTAKHITRTHTHTKAQFLYKPNFKGTTDTLHDIEKIIQLGSFHLL</sequence>
<evidence type="ECO:0000313" key="3">
    <source>
        <dbReference type="EMBL" id="RWS20916.1"/>
    </source>
</evidence>
<evidence type="ECO:0000256" key="1">
    <source>
        <dbReference type="ARBA" id="ARBA00023157"/>
    </source>
</evidence>